<gene>
    <name evidence="2" type="ORF">SAMN02745121_05530</name>
</gene>
<keyword evidence="3" id="KW-1185">Reference proteome</keyword>
<dbReference type="STRING" id="54.SAMN02745121_05530"/>
<feature type="region of interest" description="Disordered" evidence="1">
    <location>
        <begin position="12"/>
        <end position="262"/>
    </location>
</feature>
<dbReference type="AlphaFoldDB" id="A0A1I2DD21"/>
<sequence length="262" mass="28115">MELRGLVDARLAAYPGDGLRSRGTASRSAPGSTARSASARTRPRSRRCTRGPTIRTRSPAPRRCARSAGAPTRPSSTASANSRSPIRTPKSAARRPGRSSESSATGPGTANGRRSRPANRAPPPSFTNSWPPDCPHSPTRWRSTAAGPTTASPRAHRGAGARGPAPRPRRAGRNYDYCSPRRRPSRRTPICAHRRRRAGRLHRARRRGLRGASGAPPARARDRRPAPTSPHRLVVGPGDLGVMNPRGRPRPDRSHAPATSES</sequence>
<proteinExistence type="predicted"/>
<feature type="compositionally biased region" description="Low complexity" evidence="1">
    <location>
        <begin position="23"/>
        <end position="40"/>
    </location>
</feature>
<evidence type="ECO:0000256" key="1">
    <source>
        <dbReference type="SAM" id="MobiDB-lite"/>
    </source>
</evidence>
<name>A0A1I2DD21_9BACT</name>
<feature type="compositionally biased region" description="Polar residues" evidence="1">
    <location>
        <begin position="140"/>
        <end position="152"/>
    </location>
</feature>
<feature type="compositionally biased region" description="Low complexity" evidence="1">
    <location>
        <begin position="50"/>
        <end position="71"/>
    </location>
</feature>
<protein>
    <submittedName>
        <fullName evidence="2">Uncharacterized protein</fullName>
    </submittedName>
</protein>
<evidence type="ECO:0000313" key="2">
    <source>
        <dbReference type="EMBL" id="SFE78359.1"/>
    </source>
</evidence>
<reference evidence="3" key="1">
    <citation type="submission" date="2016-10" db="EMBL/GenBank/DDBJ databases">
        <authorList>
            <person name="Varghese N."/>
            <person name="Submissions S."/>
        </authorList>
    </citation>
    <scope>NUCLEOTIDE SEQUENCE [LARGE SCALE GENOMIC DNA]</scope>
    <source>
        <strain evidence="3">ATCC 25963</strain>
    </source>
</reference>
<feature type="compositionally biased region" description="Polar residues" evidence="1">
    <location>
        <begin position="73"/>
        <end position="85"/>
    </location>
</feature>
<dbReference type="EMBL" id="FOMX01000019">
    <property type="protein sequence ID" value="SFE78359.1"/>
    <property type="molecule type" value="Genomic_DNA"/>
</dbReference>
<feature type="compositionally biased region" description="Basic residues" evidence="1">
    <location>
        <begin position="180"/>
        <end position="209"/>
    </location>
</feature>
<dbReference type="Proteomes" id="UP000199400">
    <property type="component" value="Unassembled WGS sequence"/>
</dbReference>
<organism evidence="2 3">
    <name type="scientific">Nannocystis exedens</name>
    <dbReference type="NCBI Taxonomy" id="54"/>
    <lineage>
        <taxon>Bacteria</taxon>
        <taxon>Pseudomonadati</taxon>
        <taxon>Myxococcota</taxon>
        <taxon>Polyangia</taxon>
        <taxon>Nannocystales</taxon>
        <taxon>Nannocystaceae</taxon>
        <taxon>Nannocystis</taxon>
    </lineage>
</organism>
<accession>A0A1I2DD21</accession>
<evidence type="ECO:0000313" key="3">
    <source>
        <dbReference type="Proteomes" id="UP000199400"/>
    </source>
</evidence>
<feature type="compositionally biased region" description="Polar residues" evidence="1">
    <location>
        <begin position="99"/>
        <end position="108"/>
    </location>
</feature>